<name>A0ABM9I0H3_9GAMM</name>
<dbReference type="Proteomes" id="UP001162030">
    <property type="component" value="Chromosome"/>
</dbReference>
<evidence type="ECO:0000313" key="2">
    <source>
        <dbReference type="Proteomes" id="UP001162030"/>
    </source>
</evidence>
<sequence>MCQAWQGFGMTALRPNLSTSFLSNNRGTAQPLDEAARSLVAARFAGLSEQGFPVLAVASRDVGRGRSACCRERRESAGLRRVCRLFRSA</sequence>
<keyword evidence="2" id="KW-1185">Reference proteome</keyword>
<dbReference type="EMBL" id="OX458333">
    <property type="protein sequence ID" value="CAI8809442.1"/>
    <property type="molecule type" value="Genomic_DNA"/>
</dbReference>
<gene>
    <name evidence="1" type="ORF">MSZNOR_1750</name>
</gene>
<reference evidence="1 2" key="1">
    <citation type="submission" date="2023-03" db="EMBL/GenBank/DDBJ databases">
        <authorList>
            <person name="Pearce D."/>
        </authorList>
    </citation>
    <scope>NUCLEOTIDE SEQUENCE [LARGE SCALE GENOMIC DNA]</scope>
    <source>
        <strain evidence="1">Msz</strain>
    </source>
</reference>
<protein>
    <submittedName>
        <fullName evidence="1">Uncharacterized protein</fullName>
    </submittedName>
</protein>
<evidence type="ECO:0000313" key="1">
    <source>
        <dbReference type="EMBL" id="CAI8809442.1"/>
    </source>
</evidence>
<accession>A0ABM9I0H3</accession>
<organism evidence="1 2">
    <name type="scientific">Methylocaldum szegediense</name>
    <dbReference type="NCBI Taxonomy" id="73780"/>
    <lineage>
        <taxon>Bacteria</taxon>
        <taxon>Pseudomonadati</taxon>
        <taxon>Pseudomonadota</taxon>
        <taxon>Gammaproteobacteria</taxon>
        <taxon>Methylococcales</taxon>
        <taxon>Methylococcaceae</taxon>
        <taxon>Methylocaldum</taxon>
    </lineage>
</organism>
<proteinExistence type="predicted"/>